<feature type="compositionally biased region" description="Low complexity" evidence="1">
    <location>
        <begin position="19"/>
        <end position="39"/>
    </location>
</feature>
<dbReference type="AlphaFoldDB" id="A0ABD1E843"/>
<protein>
    <recommendedName>
        <fullName evidence="4">BESS domain-containing protein</fullName>
    </recommendedName>
</protein>
<evidence type="ECO:0000313" key="3">
    <source>
        <dbReference type="Proteomes" id="UP001566132"/>
    </source>
</evidence>
<organism evidence="2 3">
    <name type="scientific">Hypothenemus hampei</name>
    <name type="common">Coffee berry borer</name>
    <dbReference type="NCBI Taxonomy" id="57062"/>
    <lineage>
        <taxon>Eukaryota</taxon>
        <taxon>Metazoa</taxon>
        <taxon>Ecdysozoa</taxon>
        <taxon>Arthropoda</taxon>
        <taxon>Hexapoda</taxon>
        <taxon>Insecta</taxon>
        <taxon>Pterygota</taxon>
        <taxon>Neoptera</taxon>
        <taxon>Endopterygota</taxon>
        <taxon>Coleoptera</taxon>
        <taxon>Polyphaga</taxon>
        <taxon>Cucujiformia</taxon>
        <taxon>Curculionidae</taxon>
        <taxon>Scolytinae</taxon>
        <taxon>Hypothenemus</taxon>
    </lineage>
</organism>
<name>A0ABD1E843_HYPHA</name>
<feature type="region of interest" description="Disordered" evidence="1">
    <location>
        <begin position="19"/>
        <end position="65"/>
    </location>
</feature>
<dbReference type="EMBL" id="JBDJPC010000012">
    <property type="protein sequence ID" value="KAL1489236.1"/>
    <property type="molecule type" value="Genomic_DNA"/>
</dbReference>
<reference evidence="2 3" key="1">
    <citation type="submission" date="2024-05" db="EMBL/GenBank/DDBJ databases">
        <title>Genetic variation in Jamaican populations of the coffee berry borer (Hypothenemus hampei).</title>
        <authorList>
            <person name="Errbii M."/>
            <person name="Myrie A."/>
        </authorList>
    </citation>
    <scope>NUCLEOTIDE SEQUENCE [LARGE SCALE GENOMIC DNA]</scope>
    <source>
        <strain evidence="2">JA-Hopewell-2020-01-JO</strain>
        <tissue evidence="2">Whole body</tissue>
    </source>
</reference>
<accession>A0ABD1E843</accession>
<proteinExistence type="predicted"/>
<evidence type="ECO:0008006" key="4">
    <source>
        <dbReference type="Google" id="ProtNLM"/>
    </source>
</evidence>
<sequence>MKFYEQYTKRRRTFTTTKQICEGSDLSQPSSSFSISPQAESEEDFVHSQSVHENTTSKQTEKKSMDNLEDILTTAKKICNSVAQPKQKTSNEAFGAYLVSRLEEMSPNTSTEVRKKLIRIIEDIEN</sequence>
<dbReference type="Proteomes" id="UP001566132">
    <property type="component" value="Unassembled WGS sequence"/>
</dbReference>
<keyword evidence="3" id="KW-1185">Reference proteome</keyword>
<evidence type="ECO:0000256" key="1">
    <source>
        <dbReference type="SAM" id="MobiDB-lite"/>
    </source>
</evidence>
<comment type="caution">
    <text evidence="2">The sequence shown here is derived from an EMBL/GenBank/DDBJ whole genome shotgun (WGS) entry which is preliminary data.</text>
</comment>
<evidence type="ECO:0000313" key="2">
    <source>
        <dbReference type="EMBL" id="KAL1489236.1"/>
    </source>
</evidence>
<feature type="compositionally biased region" description="Polar residues" evidence="1">
    <location>
        <begin position="47"/>
        <end position="58"/>
    </location>
</feature>
<gene>
    <name evidence="2" type="ORF">ABEB36_014169</name>
</gene>